<keyword evidence="3" id="KW-0804">Transcription</keyword>
<keyword evidence="6" id="KW-1185">Reference proteome</keyword>
<gene>
    <name evidence="5" type="ordered locus">Hoch_2581</name>
</gene>
<keyword evidence="2" id="KW-0238">DNA-binding</keyword>
<dbReference type="GO" id="GO:0043565">
    <property type="term" value="F:sequence-specific DNA binding"/>
    <property type="evidence" value="ECO:0007669"/>
    <property type="project" value="InterPro"/>
</dbReference>
<dbReference type="AlphaFoldDB" id="D0LLT7"/>
<dbReference type="InterPro" id="IPR018060">
    <property type="entry name" value="HTH_AraC"/>
</dbReference>
<evidence type="ECO:0000256" key="2">
    <source>
        <dbReference type="ARBA" id="ARBA00023125"/>
    </source>
</evidence>
<keyword evidence="1" id="KW-0805">Transcription regulation</keyword>
<dbReference type="STRING" id="502025.Hoch_2581"/>
<accession>D0LLT7</accession>
<evidence type="ECO:0000313" key="6">
    <source>
        <dbReference type="Proteomes" id="UP000001880"/>
    </source>
</evidence>
<dbReference type="Pfam" id="PF20240">
    <property type="entry name" value="DUF6597"/>
    <property type="match status" value="1"/>
</dbReference>
<dbReference type="PANTHER" id="PTHR46796">
    <property type="entry name" value="HTH-TYPE TRANSCRIPTIONAL ACTIVATOR RHAS-RELATED"/>
    <property type="match status" value="1"/>
</dbReference>
<organism evidence="5 6">
    <name type="scientific">Haliangium ochraceum (strain DSM 14365 / JCM 11303 / SMP-2)</name>
    <dbReference type="NCBI Taxonomy" id="502025"/>
    <lineage>
        <taxon>Bacteria</taxon>
        <taxon>Pseudomonadati</taxon>
        <taxon>Myxococcota</taxon>
        <taxon>Polyangia</taxon>
        <taxon>Haliangiales</taxon>
        <taxon>Kofleriaceae</taxon>
        <taxon>Haliangium</taxon>
    </lineage>
</organism>
<dbReference type="EMBL" id="CP001804">
    <property type="protein sequence ID" value="ACY15115.1"/>
    <property type="molecule type" value="Genomic_DNA"/>
</dbReference>
<dbReference type="HOGENOM" id="CLU_066193_0_1_7"/>
<evidence type="ECO:0000256" key="1">
    <source>
        <dbReference type="ARBA" id="ARBA00023015"/>
    </source>
</evidence>
<dbReference type="eggNOG" id="COG2207">
    <property type="taxonomic scope" value="Bacteria"/>
</dbReference>
<dbReference type="Gene3D" id="1.10.10.60">
    <property type="entry name" value="Homeodomain-like"/>
    <property type="match status" value="1"/>
</dbReference>
<dbReference type="PROSITE" id="PS01124">
    <property type="entry name" value="HTH_ARAC_FAMILY_2"/>
    <property type="match status" value="1"/>
</dbReference>
<sequence length="300" mass="31596">MAARAAFAMFLTRAPIAPLRPWVRQIWASAAPAPAARARPADARERVLPTACAHLAFRIGGAPLRTFASEDADDARTVGSAVLGGPRASAYLRDVSAPGGSVGAQLLPGATLLLFGAPAHELAERHLPLDDLWGAAAGRLRDALGEADGRPARQLELLEAALLERLPRVRAMHPAVAHALARFGQPDGDAAVARVARVARESGYSHRHFAALFRDSVGLSPKPYCRVLRMRAFVEHAARAPAAPLVELALGAGYADQSHLGRELRAIAGLTPAAYLAAAPARPYHVPLARAPASAEADRK</sequence>
<dbReference type="Proteomes" id="UP000001880">
    <property type="component" value="Chromosome"/>
</dbReference>
<feature type="domain" description="HTH araC/xylS-type" evidence="4">
    <location>
        <begin position="178"/>
        <end position="278"/>
    </location>
</feature>
<dbReference type="SMART" id="SM00342">
    <property type="entry name" value="HTH_ARAC"/>
    <property type="match status" value="1"/>
</dbReference>
<reference evidence="5 6" key="1">
    <citation type="journal article" date="2010" name="Stand. Genomic Sci.">
        <title>Complete genome sequence of Haliangium ochraceum type strain (SMP-2).</title>
        <authorList>
            <consortium name="US DOE Joint Genome Institute (JGI-PGF)"/>
            <person name="Ivanova N."/>
            <person name="Daum C."/>
            <person name="Lang E."/>
            <person name="Abt B."/>
            <person name="Kopitz M."/>
            <person name="Saunders E."/>
            <person name="Lapidus A."/>
            <person name="Lucas S."/>
            <person name="Glavina Del Rio T."/>
            <person name="Nolan M."/>
            <person name="Tice H."/>
            <person name="Copeland A."/>
            <person name="Cheng J.F."/>
            <person name="Chen F."/>
            <person name="Bruce D."/>
            <person name="Goodwin L."/>
            <person name="Pitluck S."/>
            <person name="Mavromatis K."/>
            <person name="Pati A."/>
            <person name="Mikhailova N."/>
            <person name="Chen A."/>
            <person name="Palaniappan K."/>
            <person name="Land M."/>
            <person name="Hauser L."/>
            <person name="Chang Y.J."/>
            <person name="Jeffries C.D."/>
            <person name="Detter J.C."/>
            <person name="Brettin T."/>
            <person name="Rohde M."/>
            <person name="Goker M."/>
            <person name="Bristow J."/>
            <person name="Markowitz V."/>
            <person name="Eisen J.A."/>
            <person name="Hugenholtz P."/>
            <person name="Kyrpides N.C."/>
            <person name="Klenk H.P."/>
        </authorList>
    </citation>
    <scope>NUCLEOTIDE SEQUENCE [LARGE SCALE GENOMIC DNA]</scope>
    <source>
        <strain evidence="6">DSM 14365 / CIP 107738 / JCM 11303 / AJ 13395 / SMP-2</strain>
    </source>
</reference>
<dbReference type="GO" id="GO:0003700">
    <property type="term" value="F:DNA-binding transcription factor activity"/>
    <property type="evidence" value="ECO:0007669"/>
    <property type="project" value="InterPro"/>
</dbReference>
<dbReference type="InterPro" id="IPR046532">
    <property type="entry name" value="DUF6597"/>
</dbReference>
<dbReference type="InterPro" id="IPR050204">
    <property type="entry name" value="AraC_XylS_family_regulators"/>
</dbReference>
<dbReference type="RefSeq" id="WP_012827723.1">
    <property type="nucleotide sequence ID" value="NC_013440.1"/>
</dbReference>
<evidence type="ECO:0000259" key="4">
    <source>
        <dbReference type="PROSITE" id="PS01124"/>
    </source>
</evidence>
<name>D0LLT7_HALO1</name>
<dbReference type="KEGG" id="hoh:Hoch_2581"/>
<evidence type="ECO:0000256" key="3">
    <source>
        <dbReference type="ARBA" id="ARBA00023163"/>
    </source>
</evidence>
<evidence type="ECO:0000313" key="5">
    <source>
        <dbReference type="EMBL" id="ACY15115.1"/>
    </source>
</evidence>
<protein>
    <submittedName>
        <fullName evidence="5">Helix-turn-helix, AraC domain protein</fullName>
    </submittedName>
</protein>
<dbReference type="Pfam" id="PF12833">
    <property type="entry name" value="HTH_18"/>
    <property type="match status" value="1"/>
</dbReference>
<proteinExistence type="predicted"/>